<protein>
    <submittedName>
        <fullName evidence="1">Uncharacterized protein</fullName>
    </submittedName>
</protein>
<accession>A0A0F9D553</accession>
<dbReference type="EMBL" id="LAZR01043389">
    <property type="protein sequence ID" value="KKL07193.1"/>
    <property type="molecule type" value="Genomic_DNA"/>
</dbReference>
<feature type="non-terminal residue" evidence="1">
    <location>
        <position position="1"/>
    </location>
</feature>
<sequence>SYSAGLGPGGENVQILTVDDSSSFSVSNHLRGQGKGAGEGHVHEILAIPDGNTIRVHSSSTDFDIIDGDTVEEVEPSGSYVGAFELDIDTYFNIADPTGELGIVVTTVATGNDPAFIASEQLQWTWNLELDLSGRGYRAG</sequence>
<gene>
    <name evidence="1" type="ORF">LCGC14_2588480</name>
</gene>
<comment type="caution">
    <text evidence="1">The sequence shown here is derived from an EMBL/GenBank/DDBJ whole genome shotgun (WGS) entry which is preliminary data.</text>
</comment>
<proteinExistence type="predicted"/>
<evidence type="ECO:0000313" key="1">
    <source>
        <dbReference type="EMBL" id="KKL07193.1"/>
    </source>
</evidence>
<name>A0A0F9D553_9ZZZZ</name>
<organism evidence="1">
    <name type="scientific">marine sediment metagenome</name>
    <dbReference type="NCBI Taxonomy" id="412755"/>
    <lineage>
        <taxon>unclassified sequences</taxon>
        <taxon>metagenomes</taxon>
        <taxon>ecological metagenomes</taxon>
    </lineage>
</organism>
<reference evidence="1" key="1">
    <citation type="journal article" date="2015" name="Nature">
        <title>Complex archaea that bridge the gap between prokaryotes and eukaryotes.</title>
        <authorList>
            <person name="Spang A."/>
            <person name="Saw J.H."/>
            <person name="Jorgensen S.L."/>
            <person name="Zaremba-Niedzwiedzka K."/>
            <person name="Martijn J."/>
            <person name="Lind A.E."/>
            <person name="van Eijk R."/>
            <person name="Schleper C."/>
            <person name="Guy L."/>
            <person name="Ettema T.J."/>
        </authorList>
    </citation>
    <scope>NUCLEOTIDE SEQUENCE</scope>
</reference>
<dbReference type="AlphaFoldDB" id="A0A0F9D553"/>